<dbReference type="SMART" id="SM00825">
    <property type="entry name" value="PKS_KS"/>
    <property type="match status" value="1"/>
</dbReference>
<comment type="caution">
    <text evidence="4">The sequence shown here is derived from an EMBL/GenBank/DDBJ whole genome shotgun (WGS) entry which is preliminary data.</text>
</comment>
<dbReference type="InterPro" id="IPR050091">
    <property type="entry name" value="PKS_NRPS_Biosynth_Enz"/>
</dbReference>
<feature type="region of interest" description="Disordered" evidence="2">
    <location>
        <begin position="1"/>
        <end position="24"/>
    </location>
</feature>
<dbReference type="Pfam" id="PF16197">
    <property type="entry name" value="KAsynt_C_assoc"/>
    <property type="match status" value="1"/>
</dbReference>
<dbReference type="InterPro" id="IPR020841">
    <property type="entry name" value="PKS_Beta-ketoAc_synthase_dom"/>
</dbReference>
<dbReference type="Pfam" id="PF00109">
    <property type="entry name" value="ketoacyl-synt"/>
    <property type="match status" value="1"/>
</dbReference>
<dbReference type="Pfam" id="PF02801">
    <property type="entry name" value="Ketoacyl-synt_C"/>
    <property type="match status" value="1"/>
</dbReference>
<dbReference type="OrthoDB" id="329835at2759"/>
<dbReference type="SUPFAM" id="SSF53901">
    <property type="entry name" value="Thiolase-like"/>
    <property type="match status" value="2"/>
</dbReference>
<dbReference type="AlphaFoldDB" id="A0A4C2A1H4"/>
<proteinExistence type="inferred from homology"/>
<dbReference type="Gene3D" id="3.30.70.3290">
    <property type="match status" value="1"/>
</dbReference>
<dbReference type="GO" id="GO:0006633">
    <property type="term" value="P:fatty acid biosynthetic process"/>
    <property type="evidence" value="ECO:0007669"/>
    <property type="project" value="TreeGrafter"/>
</dbReference>
<dbReference type="InterPro" id="IPR014031">
    <property type="entry name" value="Ketoacyl_synth_C"/>
</dbReference>
<dbReference type="STRING" id="151549.A0A4C2A1H4"/>
<accession>A0A4C2A1H4</accession>
<dbReference type="InterPro" id="IPR016039">
    <property type="entry name" value="Thiolase-like"/>
</dbReference>
<comment type="similarity">
    <text evidence="1">Belongs to the thiolase-like superfamily. Beta-ketoacyl-ACP synthases family.</text>
</comment>
<dbReference type="CDD" id="cd00833">
    <property type="entry name" value="PKS"/>
    <property type="match status" value="1"/>
</dbReference>
<keyword evidence="1" id="KW-0808">Transferase</keyword>
<dbReference type="Gene3D" id="3.40.47.10">
    <property type="match status" value="1"/>
</dbReference>
<dbReference type="Proteomes" id="UP000299102">
    <property type="component" value="Unassembled WGS sequence"/>
</dbReference>
<dbReference type="PANTHER" id="PTHR43775:SF23">
    <property type="entry name" value="FATTY ACID SYNTHASE 3"/>
    <property type="match status" value="1"/>
</dbReference>
<name>A0A4C2A1H4_EUMVA</name>
<dbReference type="InterPro" id="IPR032821">
    <property type="entry name" value="PKS_assoc"/>
</dbReference>
<protein>
    <submittedName>
        <fullName evidence="4">Fatty acid synthase</fullName>
    </submittedName>
</protein>
<reference evidence="4 5" key="1">
    <citation type="journal article" date="2019" name="Commun. Biol.">
        <title>The bagworm genome reveals a unique fibroin gene that provides high tensile strength.</title>
        <authorList>
            <person name="Kono N."/>
            <person name="Nakamura H."/>
            <person name="Ohtoshi R."/>
            <person name="Tomita M."/>
            <person name="Numata K."/>
            <person name="Arakawa K."/>
        </authorList>
    </citation>
    <scope>NUCLEOTIDE SEQUENCE [LARGE SCALE GENOMIC DNA]</scope>
</reference>
<organism evidence="4 5">
    <name type="scientific">Eumeta variegata</name>
    <name type="common">Bagworm moth</name>
    <name type="synonym">Eumeta japonica</name>
    <dbReference type="NCBI Taxonomy" id="151549"/>
    <lineage>
        <taxon>Eukaryota</taxon>
        <taxon>Metazoa</taxon>
        <taxon>Ecdysozoa</taxon>
        <taxon>Arthropoda</taxon>
        <taxon>Hexapoda</taxon>
        <taxon>Insecta</taxon>
        <taxon>Pterygota</taxon>
        <taxon>Neoptera</taxon>
        <taxon>Endopterygota</taxon>
        <taxon>Lepidoptera</taxon>
        <taxon>Glossata</taxon>
        <taxon>Ditrysia</taxon>
        <taxon>Tineoidea</taxon>
        <taxon>Psychidae</taxon>
        <taxon>Oiketicinae</taxon>
        <taxon>Eumeta</taxon>
    </lineage>
</organism>
<dbReference type="PROSITE" id="PS52004">
    <property type="entry name" value="KS3_2"/>
    <property type="match status" value="1"/>
</dbReference>
<dbReference type="InterPro" id="IPR014030">
    <property type="entry name" value="Ketoacyl_synth_N"/>
</dbReference>
<evidence type="ECO:0000259" key="3">
    <source>
        <dbReference type="PROSITE" id="PS52004"/>
    </source>
</evidence>
<dbReference type="EMBL" id="BGZK01002340">
    <property type="protein sequence ID" value="GBP93124.1"/>
    <property type="molecule type" value="Genomic_DNA"/>
</dbReference>
<evidence type="ECO:0000256" key="1">
    <source>
        <dbReference type="RuleBase" id="RU003694"/>
    </source>
</evidence>
<evidence type="ECO:0000313" key="4">
    <source>
        <dbReference type="EMBL" id="GBP93124.1"/>
    </source>
</evidence>
<evidence type="ECO:0000256" key="2">
    <source>
        <dbReference type="SAM" id="MobiDB-lite"/>
    </source>
</evidence>
<sequence>MVLQEHGDAEMQESHDNQNLQPDDIVISGMSGTYAGCHNVNELFEKLYAKQLARLNTPAVAPRSMSIAASGVRPDLVSRDSKIGSLFVCSKTDYLYPAPGSASAHTIVDLTVNDEQRWSYHHSEAPKNVGTAKDLDSFDAQFFKVNRKMSTVMDAMSRKLMEHTYQAIYDAGVSLSELSGKKVGVFIGIGMSDSEKVLFYVMDRANSLAIAGCSRSMFANRISYWLDAKGPSITIDASCSSSMVALEKAYNCIKRGICDAAIVGSSNFCFHPHVSVHYHRLGLLSDDGKTRSFDKNGTGTVRADAVNCLLLQPAKNAKRAYAKVIHVKSQYSVEKDFIRKESKFGPERPRKTLVDFWTEFYREANVTPQDVEYVEGYGSAISEADLKELDAIGEVFCKGTKRSLPVGSVMSNVGYTEAASGVSAVTKVLLAYHSGQIAANLHYETPHDHVQAIREGQIEIVTENKTFPQTYAAVNNHSLSGLNCHALLHGFNKKKESSVKKIIDSLKSRAVDAEEIGLLHNIHSADIQGHLARGYIVLAFAPGQKNIVVSFQARRSHLAADSVSRPPGYVAVTRLVALGKFTFTQFHCST</sequence>
<dbReference type="PANTHER" id="PTHR43775">
    <property type="entry name" value="FATTY ACID SYNTHASE"/>
    <property type="match status" value="1"/>
</dbReference>
<keyword evidence="5" id="KW-1185">Reference proteome</keyword>
<gene>
    <name evidence="4" type="primary">FASN</name>
    <name evidence="4" type="ORF">EVAR_68639_1</name>
</gene>
<dbReference type="GO" id="GO:0004312">
    <property type="term" value="F:fatty acid synthase activity"/>
    <property type="evidence" value="ECO:0007669"/>
    <property type="project" value="TreeGrafter"/>
</dbReference>
<feature type="domain" description="Ketosynthase family 3 (KS3)" evidence="3">
    <location>
        <begin position="22"/>
        <end position="490"/>
    </location>
</feature>
<feature type="compositionally biased region" description="Basic and acidic residues" evidence="2">
    <location>
        <begin position="1"/>
        <end position="16"/>
    </location>
</feature>
<evidence type="ECO:0000313" key="5">
    <source>
        <dbReference type="Proteomes" id="UP000299102"/>
    </source>
</evidence>